<dbReference type="Proteomes" id="UP000828390">
    <property type="component" value="Unassembled WGS sequence"/>
</dbReference>
<evidence type="ECO:0000313" key="1">
    <source>
        <dbReference type="EMBL" id="KAH3808248.1"/>
    </source>
</evidence>
<comment type="caution">
    <text evidence="1">The sequence shown here is derived from an EMBL/GenBank/DDBJ whole genome shotgun (WGS) entry which is preliminary data.</text>
</comment>
<name>A0A9D4JGV8_DREPO</name>
<evidence type="ECO:0000313" key="2">
    <source>
        <dbReference type="Proteomes" id="UP000828390"/>
    </source>
</evidence>
<dbReference type="AlphaFoldDB" id="A0A9D4JGV8"/>
<keyword evidence="2" id="KW-1185">Reference proteome</keyword>
<dbReference type="InterPro" id="IPR027897">
    <property type="entry name" value="DUF4559"/>
</dbReference>
<sequence>MASLCEIMSEQEKTNWLKAWLALNITKIGLHDFVDREVQHFQNSILQSSNLGFSANPTCKKCYTANLLPCPTQGICKKGGRNPVCKSMHDTPGKQYRPCPNGICDNVRDAIIKAHRFAGPSWKNTEADQWACNHWELGKCYMPPDGYISVKSIHDTDFNGVISVMLNCTHFDNKMSFSIARPQPGSPCLLTKVKTLH</sequence>
<dbReference type="Pfam" id="PF15112">
    <property type="entry name" value="DUF4559"/>
    <property type="match status" value="1"/>
</dbReference>
<gene>
    <name evidence="1" type="ORF">DPMN_136601</name>
</gene>
<reference evidence="1" key="1">
    <citation type="journal article" date="2019" name="bioRxiv">
        <title>The Genome of the Zebra Mussel, Dreissena polymorpha: A Resource for Invasive Species Research.</title>
        <authorList>
            <person name="McCartney M.A."/>
            <person name="Auch B."/>
            <person name="Kono T."/>
            <person name="Mallez S."/>
            <person name="Zhang Y."/>
            <person name="Obille A."/>
            <person name="Becker A."/>
            <person name="Abrahante J.E."/>
            <person name="Garbe J."/>
            <person name="Badalamenti J.P."/>
            <person name="Herman A."/>
            <person name="Mangelson H."/>
            <person name="Liachko I."/>
            <person name="Sullivan S."/>
            <person name="Sone E.D."/>
            <person name="Koren S."/>
            <person name="Silverstein K.A.T."/>
            <person name="Beckman K.B."/>
            <person name="Gohl D.M."/>
        </authorList>
    </citation>
    <scope>NUCLEOTIDE SEQUENCE</scope>
    <source>
        <strain evidence="1">Duluth1</strain>
        <tissue evidence="1">Whole animal</tissue>
    </source>
</reference>
<accession>A0A9D4JGV8</accession>
<protein>
    <submittedName>
        <fullName evidence="1">Uncharacterized protein</fullName>
    </submittedName>
</protein>
<proteinExistence type="predicted"/>
<organism evidence="1 2">
    <name type="scientific">Dreissena polymorpha</name>
    <name type="common">Zebra mussel</name>
    <name type="synonym">Mytilus polymorpha</name>
    <dbReference type="NCBI Taxonomy" id="45954"/>
    <lineage>
        <taxon>Eukaryota</taxon>
        <taxon>Metazoa</taxon>
        <taxon>Spiralia</taxon>
        <taxon>Lophotrochozoa</taxon>
        <taxon>Mollusca</taxon>
        <taxon>Bivalvia</taxon>
        <taxon>Autobranchia</taxon>
        <taxon>Heteroconchia</taxon>
        <taxon>Euheterodonta</taxon>
        <taxon>Imparidentia</taxon>
        <taxon>Neoheterodontei</taxon>
        <taxon>Myida</taxon>
        <taxon>Dreissenoidea</taxon>
        <taxon>Dreissenidae</taxon>
        <taxon>Dreissena</taxon>
    </lineage>
</organism>
<reference evidence="1" key="2">
    <citation type="submission" date="2020-11" db="EMBL/GenBank/DDBJ databases">
        <authorList>
            <person name="McCartney M.A."/>
            <person name="Auch B."/>
            <person name="Kono T."/>
            <person name="Mallez S."/>
            <person name="Becker A."/>
            <person name="Gohl D.M."/>
            <person name="Silverstein K.A.T."/>
            <person name="Koren S."/>
            <person name="Bechman K.B."/>
            <person name="Herman A."/>
            <person name="Abrahante J.E."/>
            <person name="Garbe J."/>
        </authorList>
    </citation>
    <scope>NUCLEOTIDE SEQUENCE</scope>
    <source>
        <strain evidence="1">Duluth1</strain>
        <tissue evidence="1">Whole animal</tissue>
    </source>
</reference>
<dbReference type="EMBL" id="JAIWYP010000006">
    <property type="protein sequence ID" value="KAH3808248.1"/>
    <property type="molecule type" value="Genomic_DNA"/>
</dbReference>